<dbReference type="Gene3D" id="3.30.420.10">
    <property type="entry name" value="Ribonuclease H-like superfamily/Ribonuclease H"/>
    <property type="match status" value="1"/>
</dbReference>
<dbReference type="EMBL" id="CP092863">
    <property type="protein sequence ID" value="UYV60829.1"/>
    <property type="molecule type" value="Genomic_DNA"/>
</dbReference>
<keyword evidence="2" id="KW-1185">Reference proteome</keyword>
<organism evidence="1 2">
    <name type="scientific">Cordylochernes scorpioides</name>
    <dbReference type="NCBI Taxonomy" id="51811"/>
    <lineage>
        <taxon>Eukaryota</taxon>
        <taxon>Metazoa</taxon>
        <taxon>Ecdysozoa</taxon>
        <taxon>Arthropoda</taxon>
        <taxon>Chelicerata</taxon>
        <taxon>Arachnida</taxon>
        <taxon>Pseudoscorpiones</taxon>
        <taxon>Cheliferoidea</taxon>
        <taxon>Chernetidae</taxon>
        <taxon>Cordylochernes</taxon>
    </lineage>
</organism>
<reference evidence="1 2" key="1">
    <citation type="submission" date="2022-01" db="EMBL/GenBank/DDBJ databases">
        <title>A chromosomal length assembly of Cordylochernes scorpioides.</title>
        <authorList>
            <person name="Zeh D."/>
            <person name="Zeh J."/>
        </authorList>
    </citation>
    <scope>NUCLEOTIDE SEQUENCE [LARGE SCALE GENOMIC DNA]</scope>
    <source>
        <strain evidence="1">IN4F17</strain>
        <tissue evidence="1">Whole Body</tissue>
    </source>
</reference>
<dbReference type="InterPro" id="IPR036397">
    <property type="entry name" value="RNaseH_sf"/>
</dbReference>
<dbReference type="PANTHER" id="PTHR46068:SF1">
    <property type="entry name" value="TRANSPOSASE IS30-LIKE HTH DOMAIN-CONTAINING PROTEIN"/>
    <property type="match status" value="1"/>
</dbReference>
<sequence>MLQWLSTSTLMASLDAWNGTGQRPSWSIVAEAKPSKTRSYFKKPPVCTEDEPTPESLRKIIVKRDLGLRSYRLYHGKPLSKAAMKNRLDKAKKFLSMIQVSQLSDIVWKDEKIFTVEVTYNHRQLLPPGNKASKKRQAQVPEICHGLDGVTSEGKTPLVFINGNVKIDSQVYQDVVSEGLSASMGLTTLRLCTLARLGSRPWLPVKIASVSRIFLGS</sequence>
<gene>
    <name evidence="1" type="ORF">LAZ67_1002484</name>
</gene>
<protein>
    <submittedName>
        <fullName evidence="1">Uncharacterized protein</fullName>
    </submittedName>
</protein>
<evidence type="ECO:0000313" key="2">
    <source>
        <dbReference type="Proteomes" id="UP001235939"/>
    </source>
</evidence>
<accession>A0ABY6JWA4</accession>
<evidence type="ECO:0000313" key="1">
    <source>
        <dbReference type="EMBL" id="UYV60829.1"/>
    </source>
</evidence>
<proteinExistence type="predicted"/>
<dbReference type="Proteomes" id="UP001235939">
    <property type="component" value="Chromosome 01"/>
</dbReference>
<name>A0ABY6JWA4_9ARAC</name>
<dbReference type="PANTHER" id="PTHR46068">
    <property type="entry name" value="PROTEIN CBG27172"/>
    <property type="match status" value="1"/>
</dbReference>